<reference evidence="2 3" key="1">
    <citation type="submission" date="2016-12" db="EMBL/GenBank/DDBJ databases">
        <title>Marinobacter lutaoensis whole genome sequencing.</title>
        <authorList>
            <person name="Verma A."/>
            <person name="Krishnamurthi S."/>
        </authorList>
    </citation>
    <scope>NUCLEOTIDE SEQUENCE [LARGE SCALE GENOMIC DNA]</scope>
    <source>
        <strain evidence="2 3">T5054</strain>
    </source>
</reference>
<dbReference type="STRING" id="135739.BTO32_05115"/>
<keyword evidence="1" id="KW-1133">Transmembrane helix</keyword>
<keyword evidence="1" id="KW-0472">Membrane</keyword>
<feature type="transmembrane region" description="Helical" evidence="1">
    <location>
        <begin position="126"/>
        <end position="144"/>
    </location>
</feature>
<name>A0A1V2DUQ1_9GAMM</name>
<dbReference type="InterPro" id="IPR021836">
    <property type="entry name" value="DUF3429"/>
</dbReference>
<feature type="transmembrane region" description="Helical" evidence="1">
    <location>
        <begin position="72"/>
        <end position="91"/>
    </location>
</feature>
<accession>A0A1V2DUQ1</accession>
<feature type="transmembrane region" description="Helical" evidence="1">
    <location>
        <begin position="7"/>
        <end position="28"/>
    </location>
</feature>
<proteinExistence type="predicted"/>
<dbReference type="EMBL" id="MSCW01000004">
    <property type="protein sequence ID" value="ONF44368.1"/>
    <property type="molecule type" value="Genomic_DNA"/>
</dbReference>
<feature type="transmembrane region" description="Helical" evidence="1">
    <location>
        <begin position="40"/>
        <end position="60"/>
    </location>
</feature>
<gene>
    <name evidence="2" type="ORF">BTO32_05115</name>
</gene>
<keyword evidence="1" id="KW-0812">Transmembrane</keyword>
<organism evidence="2 3">
    <name type="scientific">Marinobacter lutaoensis</name>
    <dbReference type="NCBI Taxonomy" id="135739"/>
    <lineage>
        <taxon>Bacteria</taxon>
        <taxon>Pseudomonadati</taxon>
        <taxon>Pseudomonadota</taxon>
        <taxon>Gammaproteobacteria</taxon>
        <taxon>Pseudomonadales</taxon>
        <taxon>Marinobacteraceae</taxon>
        <taxon>Marinobacter</taxon>
    </lineage>
</organism>
<keyword evidence="2" id="KW-0418">Kinase</keyword>
<evidence type="ECO:0000313" key="3">
    <source>
        <dbReference type="Proteomes" id="UP000189339"/>
    </source>
</evidence>
<dbReference type="GO" id="GO:0016301">
    <property type="term" value="F:kinase activity"/>
    <property type="evidence" value="ECO:0007669"/>
    <property type="project" value="UniProtKB-KW"/>
</dbReference>
<keyword evidence="3" id="KW-1185">Reference proteome</keyword>
<sequence length="145" mass="15583">MISVARLVALVGLAGLVPFLAGTTLLLLAPDPGPAIRAGFYLYSAGILAFMAGAYWPLAMQLEERSYPLSPMVMLLLSQAFFLLAGLGLLLDGPARALLYGLGFLALYLVDARGLRDYWPAWYLRLRLGLTLAVVICQGLVGLAR</sequence>
<protein>
    <submittedName>
        <fullName evidence="2">Aspartate kinase</fullName>
    </submittedName>
</protein>
<evidence type="ECO:0000256" key="1">
    <source>
        <dbReference type="SAM" id="Phobius"/>
    </source>
</evidence>
<dbReference type="AlphaFoldDB" id="A0A1V2DUQ1"/>
<evidence type="ECO:0000313" key="2">
    <source>
        <dbReference type="EMBL" id="ONF44368.1"/>
    </source>
</evidence>
<comment type="caution">
    <text evidence="2">The sequence shown here is derived from an EMBL/GenBank/DDBJ whole genome shotgun (WGS) entry which is preliminary data.</text>
</comment>
<dbReference type="OrthoDB" id="8591832at2"/>
<dbReference type="Proteomes" id="UP000189339">
    <property type="component" value="Unassembled WGS sequence"/>
</dbReference>
<keyword evidence="2" id="KW-0808">Transferase</keyword>
<dbReference type="Pfam" id="PF11911">
    <property type="entry name" value="DUF3429"/>
    <property type="match status" value="1"/>
</dbReference>